<gene>
    <name evidence="7" type="ORF">KMW28_25715</name>
</gene>
<dbReference type="InterPro" id="IPR014284">
    <property type="entry name" value="RNA_pol_sigma-70_dom"/>
</dbReference>
<feature type="domain" description="RNA polymerase sigma factor 70 region 4 type 2" evidence="6">
    <location>
        <begin position="132"/>
        <end position="178"/>
    </location>
</feature>
<dbReference type="GO" id="GO:0006352">
    <property type="term" value="P:DNA-templated transcription initiation"/>
    <property type="evidence" value="ECO:0007669"/>
    <property type="project" value="InterPro"/>
</dbReference>
<dbReference type="GO" id="GO:0003677">
    <property type="term" value="F:DNA binding"/>
    <property type="evidence" value="ECO:0007669"/>
    <property type="project" value="InterPro"/>
</dbReference>
<dbReference type="CDD" id="cd06171">
    <property type="entry name" value="Sigma70_r4"/>
    <property type="match status" value="1"/>
</dbReference>
<dbReference type="PANTHER" id="PTHR43133">
    <property type="entry name" value="RNA POLYMERASE ECF-TYPE SIGMA FACTO"/>
    <property type="match status" value="1"/>
</dbReference>
<dbReference type="AlphaFoldDB" id="A0AAX1N9Z9"/>
<keyword evidence="3" id="KW-0731">Sigma factor</keyword>
<dbReference type="Pfam" id="PF04542">
    <property type="entry name" value="Sigma70_r2"/>
    <property type="match status" value="1"/>
</dbReference>
<protein>
    <submittedName>
        <fullName evidence="7">Sigma-70 family RNA polymerase sigma factor</fullName>
    </submittedName>
</protein>
<organism evidence="7 8">
    <name type="scientific">Flammeovirga yaeyamensis</name>
    <dbReference type="NCBI Taxonomy" id="367791"/>
    <lineage>
        <taxon>Bacteria</taxon>
        <taxon>Pseudomonadati</taxon>
        <taxon>Bacteroidota</taxon>
        <taxon>Cytophagia</taxon>
        <taxon>Cytophagales</taxon>
        <taxon>Flammeovirgaceae</taxon>
        <taxon>Flammeovirga</taxon>
    </lineage>
</organism>
<keyword evidence="2" id="KW-0805">Transcription regulation</keyword>
<keyword evidence="4" id="KW-0804">Transcription</keyword>
<dbReference type="InterPro" id="IPR013249">
    <property type="entry name" value="RNA_pol_sigma70_r4_t2"/>
</dbReference>
<dbReference type="InterPro" id="IPR013325">
    <property type="entry name" value="RNA_pol_sigma_r2"/>
</dbReference>
<dbReference type="PANTHER" id="PTHR43133:SF46">
    <property type="entry name" value="RNA POLYMERASE SIGMA-70 FACTOR ECF SUBFAMILY"/>
    <property type="match status" value="1"/>
</dbReference>
<evidence type="ECO:0000259" key="6">
    <source>
        <dbReference type="Pfam" id="PF08281"/>
    </source>
</evidence>
<dbReference type="InterPro" id="IPR013324">
    <property type="entry name" value="RNA_pol_sigma_r3/r4-like"/>
</dbReference>
<comment type="similarity">
    <text evidence="1">Belongs to the sigma-70 factor family. ECF subfamily.</text>
</comment>
<dbReference type="InterPro" id="IPR039425">
    <property type="entry name" value="RNA_pol_sigma-70-like"/>
</dbReference>
<dbReference type="EMBL" id="CP076133">
    <property type="protein sequence ID" value="QWG04294.1"/>
    <property type="molecule type" value="Genomic_DNA"/>
</dbReference>
<dbReference type="RefSeq" id="WP_169663776.1">
    <property type="nucleotide sequence ID" value="NZ_CP076133.1"/>
</dbReference>
<evidence type="ECO:0000256" key="4">
    <source>
        <dbReference type="ARBA" id="ARBA00023163"/>
    </source>
</evidence>
<dbReference type="GO" id="GO:0016987">
    <property type="term" value="F:sigma factor activity"/>
    <property type="evidence" value="ECO:0007669"/>
    <property type="project" value="UniProtKB-KW"/>
</dbReference>
<proteinExistence type="inferred from homology"/>
<name>A0AAX1N9Z9_9BACT</name>
<dbReference type="Gene3D" id="1.10.10.10">
    <property type="entry name" value="Winged helix-like DNA-binding domain superfamily/Winged helix DNA-binding domain"/>
    <property type="match status" value="1"/>
</dbReference>
<evidence type="ECO:0000256" key="1">
    <source>
        <dbReference type="ARBA" id="ARBA00010641"/>
    </source>
</evidence>
<dbReference type="InterPro" id="IPR036388">
    <property type="entry name" value="WH-like_DNA-bd_sf"/>
</dbReference>
<keyword evidence="8" id="KW-1185">Reference proteome</keyword>
<sequence>MKTNMIDLHIWSRVREGDYEAFEQLYDLFFDSLYAYGIKLCKNSDQVEDAIHDMFLDIWKYHDKLSETTSVKFYLFRSLRRKIHKNIKSDEKVSIFNKDVTHVYEIEDQSFDTLIIQSEEKAEKSVLLKKNLASLSKRQYEAVMLKFYSNFSYKEIGSMMDMNEQSARNLIGRGLEKLKGLFS</sequence>
<evidence type="ECO:0000256" key="3">
    <source>
        <dbReference type="ARBA" id="ARBA00023082"/>
    </source>
</evidence>
<dbReference type="KEGG" id="fya:KMW28_25715"/>
<evidence type="ECO:0000259" key="5">
    <source>
        <dbReference type="Pfam" id="PF04542"/>
    </source>
</evidence>
<dbReference type="Pfam" id="PF08281">
    <property type="entry name" value="Sigma70_r4_2"/>
    <property type="match status" value="1"/>
</dbReference>
<evidence type="ECO:0000313" key="8">
    <source>
        <dbReference type="Proteomes" id="UP000678679"/>
    </source>
</evidence>
<reference evidence="7 8" key="1">
    <citation type="submission" date="2021-05" db="EMBL/GenBank/DDBJ databases">
        <title>Comparative genomic studies on the polysaccharide-degrading batcterial strains of the Flammeovirga genus.</title>
        <authorList>
            <person name="Zewei F."/>
            <person name="Zheng Z."/>
            <person name="Yu L."/>
            <person name="Ruyue G."/>
            <person name="Yanhong M."/>
            <person name="Yuanyuan C."/>
            <person name="Jingyan G."/>
            <person name="Wenjun H."/>
        </authorList>
    </citation>
    <scope>NUCLEOTIDE SEQUENCE [LARGE SCALE GENOMIC DNA]</scope>
    <source>
        <strain evidence="7 8">NBRC:100898</strain>
    </source>
</reference>
<dbReference type="NCBIfam" id="TIGR02937">
    <property type="entry name" value="sigma70-ECF"/>
    <property type="match status" value="1"/>
</dbReference>
<dbReference type="Proteomes" id="UP000678679">
    <property type="component" value="Chromosome 2"/>
</dbReference>
<dbReference type="SUPFAM" id="SSF88946">
    <property type="entry name" value="Sigma2 domain of RNA polymerase sigma factors"/>
    <property type="match status" value="1"/>
</dbReference>
<evidence type="ECO:0000313" key="7">
    <source>
        <dbReference type="EMBL" id="QWG04294.1"/>
    </source>
</evidence>
<dbReference type="InterPro" id="IPR007627">
    <property type="entry name" value="RNA_pol_sigma70_r2"/>
</dbReference>
<dbReference type="Gene3D" id="1.10.1740.10">
    <property type="match status" value="1"/>
</dbReference>
<feature type="domain" description="RNA polymerase sigma-70 region 2" evidence="5">
    <location>
        <begin position="30"/>
        <end position="89"/>
    </location>
</feature>
<evidence type="ECO:0000256" key="2">
    <source>
        <dbReference type="ARBA" id="ARBA00023015"/>
    </source>
</evidence>
<dbReference type="SUPFAM" id="SSF88659">
    <property type="entry name" value="Sigma3 and sigma4 domains of RNA polymerase sigma factors"/>
    <property type="match status" value="1"/>
</dbReference>
<accession>A0AAX1N9Z9</accession>